<protein>
    <submittedName>
        <fullName evidence="2">Type II toxin-antitoxin system RelE/ParE family toxin</fullName>
    </submittedName>
</protein>
<dbReference type="Proteomes" id="UP001595976">
    <property type="component" value="Unassembled WGS sequence"/>
</dbReference>
<keyword evidence="1" id="KW-1277">Toxin-antitoxin system</keyword>
<evidence type="ECO:0000313" key="2">
    <source>
        <dbReference type="EMBL" id="MFC5295028.1"/>
    </source>
</evidence>
<keyword evidence="3" id="KW-1185">Reference proteome</keyword>
<sequence>MPKPWRLTRQAETSLVEIARWTHETFGPRQAAAYEEDLIARCVMIAAGTAMSQDCRRLINPDLPEDLRFTRAGQHFVIFVEDADQVIIVDFLHGRSDLPRRLAALTEPKPDRDH</sequence>
<dbReference type="Pfam" id="PF05016">
    <property type="entry name" value="ParE_toxin"/>
    <property type="match status" value="1"/>
</dbReference>
<dbReference type="InterPro" id="IPR035093">
    <property type="entry name" value="RelE/ParE_toxin_dom_sf"/>
</dbReference>
<name>A0ABW0F781_9HYPH</name>
<evidence type="ECO:0000256" key="1">
    <source>
        <dbReference type="ARBA" id="ARBA00022649"/>
    </source>
</evidence>
<organism evidence="2 3">
    <name type="scientific">Bosea minatitlanensis</name>
    <dbReference type="NCBI Taxonomy" id="128782"/>
    <lineage>
        <taxon>Bacteria</taxon>
        <taxon>Pseudomonadati</taxon>
        <taxon>Pseudomonadota</taxon>
        <taxon>Alphaproteobacteria</taxon>
        <taxon>Hyphomicrobiales</taxon>
        <taxon>Boseaceae</taxon>
        <taxon>Bosea</taxon>
    </lineage>
</organism>
<proteinExistence type="predicted"/>
<accession>A0ABW0F781</accession>
<dbReference type="InterPro" id="IPR007712">
    <property type="entry name" value="RelE/ParE_toxin"/>
</dbReference>
<gene>
    <name evidence="2" type="ORF">ACFPK2_18720</name>
</gene>
<dbReference type="Gene3D" id="3.30.2310.20">
    <property type="entry name" value="RelE-like"/>
    <property type="match status" value="1"/>
</dbReference>
<reference evidence="3" key="1">
    <citation type="journal article" date="2019" name="Int. J. Syst. Evol. Microbiol.">
        <title>The Global Catalogue of Microorganisms (GCM) 10K type strain sequencing project: providing services to taxonomists for standard genome sequencing and annotation.</title>
        <authorList>
            <consortium name="The Broad Institute Genomics Platform"/>
            <consortium name="The Broad Institute Genome Sequencing Center for Infectious Disease"/>
            <person name="Wu L."/>
            <person name="Ma J."/>
        </authorList>
    </citation>
    <scope>NUCLEOTIDE SEQUENCE [LARGE SCALE GENOMIC DNA]</scope>
    <source>
        <strain evidence="3">CGMCC 1.15643</strain>
    </source>
</reference>
<evidence type="ECO:0000313" key="3">
    <source>
        <dbReference type="Proteomes" id="UP001595976"/>
    </source>
</evidence>
<dbReference type="RefSeq" id="WP_260349159.1">
    <property type="nucleotide sequence ID" value="NZ_JAOAOS010000008.1"/>
</dbReference>
<dbReference type="EMBL" id="JBHSLI010000008">
    <property type="protein sequence ID" value="MFC5295028.1"/>
    <property type="molecule type" value="Genomic_DNA"/>
</dbReference>
<comment type="caution">
    <text evidence="2">The sequence shown here is derived from an EMBL/GenBank/DDBJ whole genome shotgun (WGS) entry which is preliminary data.</text>
</comment>